<dbReference type="InterPro" id="IPR000073">
    <property type="entry name" value="AB_hydrolase_1"/>
</dbReference>
<dbReference type="Gene3D" id="3.40.50.1820">
    <property type="entry name" value="alpha/beta hydrolase"/>
    <property type="match status" value="1"/>
</dbReference>
<dbReference type="PANTHER" id="PTHR43798">
    <property type="entry name" value="MONOACYLGLYCEROL LIPASE"/>
    <property type="match status" value="1"/>
</dbReference>
<evidence type="ECO:0000259" key="2">
    <source>
        <dbReference type="Pfam" id="PF12697"/>
    </source>
</evidence>
<dbReference type="GO" id="GO:0016787">
    <property type="term" value="F:hydrolase activity"/>
    <property type="evidence" value="ECO:0007669"/>
    <property type="project" value="UniProtKB-KW"/>
</dbReference>
<dbReference type="GO" id="GO:0016020">
    <property type="term" value="C:membrane"/>
    <property type="evidence" value="ECO:0007669"/>
    <property type="project" value="TreeGrafter"/>
</dbReference>
<dbReference type="Pfam" id="PF12697">
    <property type="entry name" value="Abhydrolase_6"/>
    <property type="match status" value="1"/>
</dbReference>
<proteinExistence type="predicted"/>
<evidence type="ECO:0000256" key="1">
    <source>
        <dbReference type="ARBA" id="ARBA00022801"/>
    </source>
</evidence>
<dbReference type="InterPro" id="IPR029058">
    <property type="entry name" value="AB_hydrolase_fold"/>
</dbReference>
<dbReference type="SUPFAM" id="SSF53474">
    <property type="entry name" value="alpha/beta-Hydrolases"/>
    <property type="match status" value="1"/>
</dbReference>
<comment type="caution">
    <text evidence="3">The sequence shown here is derived from an EMBL/GenBank/DDBJ whole genome shotgun (WGS) entry which is preliminary data.</text>
</comment>
<dbReference type="InterPro" id="IPR050266">
    <property type="entry name" value="AB_hydrolase_sf"/>
</dbReference>
<dbReference type="EMBL" id="JAGYPE010000003">
    <property type="protein sequence ID" value="MBS4183507.1"/>
    <property type="molecule type" value="Genomic_DNA"/>
</dbReference>
<dbReference type="AlphaFoldDB" id="A0A942T008"/>
<sequence length="450" mass="47622">MTATLFCLHALGASSEEFALLRTRLADTVRLIGVDLPGFGTSPASAGTTVEEMAVQVERAIGTSGATEWGLIGHSMGGKVATVVADRTMAGTNGLFGLRAVVLLAASPLAPEPMDDARRERMLGWAEPDGISPTHAAEFVDANTARLLPPERHSMAVHDVERTDTAAWTAWLLRGSREDWSGSAPTNPVPALVLAGAEDGDLGEAAQRALTLPHWSAADFDVVPGAAHLLPWERPDEVAARIRTFWTDRVAHGPVVPTETARVIASPRVSARTRSALAHRSLPDDPDAVPEALDAVQLATLRGIADVVVPQPGSRPVDLALRVDRQLAQGTGDGWRPDGLPVDVEAYRAALDALQPVAAAGTDALTPVLDRVAAGRADLPGALDAEQLRRWYEDASVDLVKQWLAHPATMAAIDYDGFANGGDGVRKQGFQLLGAGQREPWEPRGATTCD</sequence>
<gene>
    <name evidence="3" type="ORF">KHB02_19125</name>
</gene>
<protein>
    <submittedName>
        <fullName evidence="3">Alpha/beta fold hydrolase</fullName>
    </submittedName>
</protein>
<keyword evidence="1 3" id="KW-0378">Hydrolase</keyword>
<evidence type="ECO:0000313" key="3">
    <source>
        <dbReference type="EMBL" id="MBS4183507.1"/>
    </source>
</evidence>
<feature type="domain" description="AB hydrolase-1" evidence="2">
    <location>
        <begin position="6"/>
        <end position="240"/>
    </location>
</feature>
<organism evidence="3">
    <name type="scientific">Neobacillus citreus</name>
    <dbReference type="NCBI Taxonomy" id="2833578"/>
    <lineage>
        <taxon>Bacteria</taxon>
        <taxon>Bacillati</taxon>
        <taxon>Bacillota</taxon>
        <taxon>Bacilli</taxon>
        <taxon>Bacillales</taxon>
        <taxon>Bacillaceae</taxon>
        <taxon>Neobacillus</taxon>
    </lineage>
</organism>
<name>A0A942T008_9BACI</name>
<accession>A0A942T008</accession>
<reference evidence="3" key="1">
    <citation type="submission" date="2021-05" db="EMBL/GenBank/DDBJ databases">
        <title>Novel Bacillus species.</title>
        <authorList>
            <person name="Liu G."/>
        </authorList>
    </citation>
    <scope>NUCLEOTIDE SEQUENCE</scope>
    <source>
        <strain evidence="3">FJAT-50051</strain>
    </source>
</reference>
<dbReference type="PANTHER" id="PTHR43798:SF31">
    <property type="entry name" value="AB HYDROLASE SUPERFAMILY PROTEIN YCLE"/>
    <property type="match status" value="1"/>
</dbReference>